<dbReference type="RefSeq" id="WP_326015547.1">
    <property type="nucleotide sequence ID" value="NZ_JAOZYC010000082.1"/>
</dbReference>
<dbReference type="Proteomes" id="UP001354931">
    <property type="component" value="Unassembled WGS sequence"/>
</dbReference>
<keyword evidence="1" id="KW-0472">Membrane</keyword>
<evidence type="ECO:0000313" key="3">
    <source>
        <dbReference type="Proteomes" id="UP001354931"/>
    </source>
</evidence>
<accession>A0ABU6F4N7</accession>
<sequence>MRLRRPLTLGVTAIAASALTSLGPTHVADADTGTRACAADKRGDFPIDTRIDEGPATYHPGDAPRHFSLDLTNTTAARCADLHPVLVLVDETRKLTPKRITMEFRDAGRWRPVTVERTHRDENIGVFDGFPGFSVGAGETVTVDVRLAFADDTRPDQVVANAALVRRKDDDGDWVGESDDYPFTIEEAAGPTLADELARTGPRALLGLGVAAGTLLLAGTTLVVGARRLRVGGR</sequence>
<keyword evidence="1" id="KW-1133">Transmembrane helix</keyword>
<dbReference type="EMBL" id="JAOZYC010000082">
    <property type="protein sequence ID" value="MEB8337876.1"/>
    <property type="molecule type" value="Genomic_DNA"/>
</dbReference>
<evidence type="ECO:0000313" key="2">
    <source>
        <dbReference type="EMBL" id="MEB8337876.1"/>
    </source>
</evidence>
<reference evidence="2 3" key="1">
    <citation type="submission" date="2022-10" db="EMBL/GenBank/DDBJ databases">
        <authorList>
            <person name="Xie J."/>
            <person name="Shen N."/>
        </authorList>
    </citation>
    <scope>NUCLEOTIDE SEQUENCE [LARGE SCALE GENOMIC DNA]</scope>
    <source>
        <strain evidence="2 3">YIM65594</strain>
    </source>
</reference>
<feature type="transmembrane region" description="Helical" evidence="1">
    <location>
        <begin position="204"/>
        <end position="226"/>
    </location>
</feature>
<name>A0ABU6F4N7_9ACTN</name>
<gene>
    <name evidence="2" type="ORF">OKJ99_10195</name>
</gene>
<evidence type="ECO:0008006" key="4">
    <source>
        <dbReference type="Google" id="ProtNLM"/>
    </source>
</evidence>
<keyword evidence="1" id="KW-0812">Transmembrane</keyword>
<keyword evidence="3" id="KW-1185">Reference proteome</keyword>
<proteinExistence type="predicted"/>
<organism evidence="2 3">
    <name type="scientific">Streptomyces endophyticus</name>
    <dbReference type="NCBI Taxonomy" id="714166"/>
    <lineage>
        <taxon>Bacteria</taxon>
        <taxon>Bacillati</taxon>
        <taxon>Actinomycetota</taxon>
        <taxon>Actinomycetes</taxon>
        <taxon>Kitasatosporales</taxon>
        <taxon>Streptomycetaceae</taxon>
        <taxon>Streptomyces</taxon>
    </lineage>
</organism>
<comment type="caution">
    <text evidence="2">The sequence shown here is derived from an EMBL/GenBank/DDBJ whole genome shotgun (WGS) entry which is preliminary data.</text>
</comment>
<protein>
    <recommendedName>
        <fullName evidence="4">DUF4232 domain-containing protein</fullName>
    </recommendedName>
</protein>
<evidence type="ECO:0000256" key="1">
    <source>
        <dbReference type="SAM" id="Phobius"/>
    </source>
</evidence>